<feature type="transmembrane region" description="Helical" evidence="1">
    <location>
        <begin position="276"/>
        <end position="295"/>
    </location>
</feature>
<evidence type="ECO:0000313" key="4">
    <source>
        <dbReference type="Proteomes" id="UP001197684"/>
    </source>
</evidence>
<feature type="transmembrane region" description="Helical" evidence="1">
    <location>
        <begin position="157"/>
        <end position="179"/>
    </location>
</feature>
<comment type="caution">
    <text evidence="1">Lacks conserved residue(s) required for the propagation of feature annotation.</text>
</comment>
<dbReference type="InterPro" id="IPR004445">
    <property type="entry name" value="GltS"/>
</dbReference>
<dbReference type="PANTHER" id="PTHR36178:SF1">
    <property type="entry name" value="SODIUM_GLUTAMATE SYMPORTER"/>
    <property type="match status" value="1"/>
</dbReference>
<keyword evidence="1" id="KW-0915">Sodium</keyword>
<comment type="function">
    <text evidence="1">Catalyzes the sodium-dependent transport of glutamate.</text>
</comment>
<feature type="transmembrane region" description="Helical" evidence="1">
    <location>
        <begin position="215"/>
        <end position="237"/>
    </location>
</feature>
<dbReference type="AlphaFoldDB" id="A0AAW4UJH4"/>
<keyword evidence="1" id="KW-1133">Transmembrane helix</keyword>
<keyword evidence="1" id="KW-0812">Transmembrane</keyword>
<comment type="caution">
    <text evidence="3">The sequence shown here is derived from an EMBL/GenBank/DDBJ whole genome shotgun (WGS) entry which is preliminary data.</text>
</comment>
<sequence>MKIQLDMYQTLAVAVLVLLLGNYLKKKIYFLQKFCIPAPVIGGLIFAIMTCICYVTGIAEFSFDDTLREVCMVFFFTSVGFQANLKVLKSGGKSLIVFLGLVIVLIILQNLTAVGLAKLLNLNPLIGMCTGSIPMVGGHGTAGAFGPVLEDLNIKGATTICTAAATFGLIFGSLIGGPLGKRLIEKHSLLNTAANEDDSLLVEDEKKHEHHTNMYADAVFQLILAIGVGTIFTMLLTKTGLTFPIYIGAMLAAALMRNICEYTGIATIHMGEINDLGGISLSLFLGMAMITLRLWELASLALPLFILLAAQVLLIIIFTYVIEFNIMGRDYDAAILVSGTCGFGTGATPNAMANMQAVCDQYVPSIKAYLLIPLVGSLFADFLNSLVITFFINLL</sequence>
<comment type="similarity">
    <text evidence="1">Belongs to the glutamate:Na(+) symporter (ESS) (TC 2.A.27) family.</text>
</comment>
<comment type="subcellular location">
    <subcellularLocation>
        <location evidence="1">Cell membrane</location>
        <topology evidence="1">Multi-pass membrane protein</topology>
    </subcellularLocation>
</comment>
<evidence type="ECO:0000313" key="3">
    <source>
        <dbReference type="EMBL" id="MCB6939678.1"/>
    </source>
</evidence>
<accession>A0AAW4UJH4</accession>
<dbReference type="GO" id="GO:0015813">
    <property type="term" value="P:L-glutamate transmembrane transport"/>
    <property type="evidence" value="ECO:0007669"/>
    <property type="project" value="UniProtKB-UniRule"/>
</dbReference>
<name>A0AAW4UJH4_9FIRM</name>
<dbReference type="Pfam" id="PF03616">
    <property type="entry name" value="Glt_symporter"/>
    <property type="match status" value="1"/>
</dbReference>
<dbReference type="PANTHER" id="PTHR36178">
    <property type="entry name" value="SLR0625 PROTEIN"/>
    <property type="match status" value="1"/>
</dbReference>
<proteinExistence type="inferred from homology"/>
<keyword evidence="1" id="KW-0739">Sodium transport</keyword>
<gene>
    <name evidence="3" type="primary">gltS</name>
    <name evidence="3" type="ORF">LIZ56_14905</name>
</gene>
<dbReference type="HAMAP" id="MF_02062">
    <property type="entry name" value="GltS"/>
    <property type="match status" value="1"/>
</dbReference>
<evidence type="ECO:0000256" key="2">
    <source>
        <dbReference type="NCBIfam" id="TIGR00210"/>
    </source>
</evidence>
<keyword evidence="1" id="KW-0029">Amino-acid transport</keyword>
<reference evidence="3" key="1">
    <citation type="submission" date="2021-10" db="EMBL/GenBank/DDBJ databases">
        <title>Collection of gut derived symbiotic bacterial strains cultured from healthy donors.</title>
        <authorList>
            <person name="Lin H."/>
            <person name="Littmann E."/>
            <person name="Kohout C."/>
            <person name="Pamer E.G."/>
        </authorList>
    </citation>
    <scope>NUCLEOTIDE SEQUENCE</scope>
    <source>
        <strain evidence="3">DFI.9.42</strain>
    </source>
</reference>
<feature type="transmembrane region" description="Helical" evidence="1">
    <location>
        <begin position="243"/>
        <end position="264"/>
    </location>
</feature>
<dbReference type="GO" id="GO:0015501">
    <property type="term" value="F:glutamate:sodium symporter activity"/>
    <property type="evidence" value="ECO:0007669"/>
    <property type="project" value="UniProtKB-UniRule"/>
</dbReference>
<keyword evidence="1" id="KW-0472">Membrane</keyword>
<feature type="transmembrane region" description="Helical" evidence="1">
    <location>
        <begin position="6"/>
        <end position="24"/>
    </location>
</feature>
<dbReference type="RefSeq" id="WP_306781220.1">
    <property type="nucleotide sequence ID" value="NZ_JAJCJK010000038.1"/>
</dbReference>
<feature type="transmembrane region" description="Helical" evidence="1">
    <location>
        <begin position="370"/>
        <end position="392"/>
    </location>
</feature>
<keyword evidence="1" id="KW-0769">Symport</keyword>
<dbReference type="NCBIfam" id="TIGR00210">
    <property type="entry name" value="gltS"/>
    <property type="match status" value="1"/>
</dbReference>
<evidence type="ECO:0000256" key="1">
    <source>
        <dbReference type="HAMAP-Rule" id="MF_02062"/>
    </source>
</evidence>
<feature type="transmembrane region" description="Helical" evidence="1">
    <location>
        <begin position="95"/>
        <end position="117"/>
    </location>
</feature>
<dbReference type="Proteomes" id="UP001197684">
    <property type="component" value="Unassembled WGS sequence"/>
</dbReference>
<protein>
    <recommendedName>
        <fullName evidence="1 2">Sodium/glutamate symporter</fullName>
    </recommendedName>
</protein>
<dbReference type="EMBL" id="JAJCJK010000038">
    <property type="protein sequence ID" value="MCB6939678.1"/>
    <property type="molecule type" value="Genomic_DNA"/>
</dbReference>
<keyword evidence="1" id="KW-1003">Cell membrane</keyword>
<feature type="transmembrane region" description="Helical" evidence="1">
    <location>
        <begin position="36"/>
        <end position="58"/>
    </location>
</feature>
<dbReference type="GO" id="GO:0005886">
    <property type="term" value="C:plasma membrane"/>
    <property type="evidence" value="ECO:0007669"/>
    <property type="project" value="UniProtKB-SubCell"/>
</dbReference>
<feature type="transmembrane region" description="Helical" evidence="1">
    <location>
        <begin position="301"/>
        <end position="322"/>
    </location>
</feature>
<organism evidence="3 4">
    <name type="scientific">Agathobacter rectalis</name>
    <dbReference type="NCBI Taxonomy" id="39491"/>
    <lineage>
        <taxon>Bacteria</taxon>
        <taxon>Bacillati</taxon>
        <taxon>Bacillota</taxon>
        <taxon>Clostridia</taxon>
        <taxon>Lachnospirales</taxon>
        <taxon>Lachnospiraceae</taxon>
        <taxon>Agathobacter</taxon>
    </lineage>
</organism>
<keyword evidence="1" id="KW-0813">Transport</keyword>
<keyword evidence="1" id="KW-0406">Ion transport</keyword>